<keyword evidence="5" id="KW-0175">Coiled coil</keyword>
<evidence type="ECO:0000256" key="2">
    <source>
        <dbReference type="ARBA" id="ARBA00022670"/>
    </source>
</evidence>
<evidence type="ECO:0000313" key="7">
    <source>
        <dbReference type="EMBL" id="MBS2554056.1"/>
    </source>
</evidence>
<keyword evidence="8" id="KW-1185">Reference proteome</keyword>
<organism evidence="7 8">
    <name type="scientific">Catenulispora pinistramenti</name>
    <dbReference type="NCBI Taxonomy" id="2705254"/>
    <lineage>
        <taxon>Bacteria</taxon>
        <taxon>Bacillati</taxon>
        <taxon>Actinomycetota</taxon>
        <taxon>Actinomycetes</taxon>
        <taxon>Catenulisporales</taxon>
        <taxon>Catenulisporaceae</taxon>
        <taxon>Catenulispora</taxon>
    </lineage>
</organism>
<evidence type="ECO:0000256" key="1">
    <source>
        <dbReference type="ARBA" id="ARBA00007074"/>
    </source>
</evidence>
<comment type="similarity">
    <text evidence="1">Belongs to the peptidase C40 family.</text>
</comment>
<dbReference type="PANTHER" id="PTHR47359:SF3">
    <property type="entry name" value="NLP_P60 DOMAIN-CONTAINING PROTEIN-RELATED"/>
    <property type="match status" value="1"/>
</dbReference>
<proteinExistence type="inferred from homology"/>
<dbReference type="EMBL" id="JAAFYZ010000315">
    <property type="protein sequence ID" value="MBS2554056.1"/>
    <property type="molecule type" value="Genomic_DNA"/>
</dbReference>
<dbReference type="SUPFAM" id="SSF54001">
    <property type="entry name" value="Cysteine proteinases"/>
    <property type="match status" value="1"/>
</dbReference>
<dbReference type="InterPro" id="IPR051794">
    <property type="entry name" value="PG_Endopeptidase_C40"/>
</dbReference>
<dbReference type="InterPro" id="IPR038765">
    <property type="entry name" value="Papain-like_cys_pep_sf"/>
</dbReference>
<dbReference type="Pfam" id="PF00877">
    <property type="entry name" value="NLPC_P60"/>
    <property type="match status" value="1"/>
</dbReference>
<evidence type="ECO:0000256" key="5">
    <source>
        <dbReference type="SAM" id="Coils"/>
    </source>
</evidence>
<dbReference type="PANTHER" id="PTHR47359">
    <property type="entry name" value="PEPTIDOGLYCAN DL-ENDOPEPTIDASE CWLO"/>
    <property type="match status" value="1"/>
</dbReference>
<accession>A0ABS5L6U2</accession>
<dbReference type="RefSeq" id="WP_212021189.1">
    <property type="nucleotide sequence ID" value="NZ_JAAFYZ010000315.1"/>
</dbReference>
<dbReference type="InterPro" id="IPR000064">
    <property type="entry name" value="NLP_P60_dom"/>
</dbReference>
<sequence>MVTSPKEAAHRAPKKYVPVSRTAMTVTLATAAAGSVALLPTAEADPNANINDVKAQVDNLHNQAEVASEAYNEANTSLNDLQTKVTQLQARITAEQGSLDSARSSLGGLAAAQYENGGVDSTLELMLQQSPDQFLQQATAQAQVTGSKMATMATAAEIARQLNQDKASASDELAQLAKTRTTMGQQKADIDAKEKQAQNLLDQLTASQRTQYNKLVNSTSGGGVSKNTISNLPIPSDARAAIAVAFAKAQVGKPYIWAAAGPNAYDCSGLTMAAWGKAGVMMSHGSRDQYADFPKVSESQIQPGDLVIYYSDAHHVGIYVGDGTIIHAANPSAGVQYASLNEMPIYGIVRP</sequence>
<comment type="caution">
    <text evidence="7">The sequence shown here is derived from an EMBL/GenBank/DDBJ whole genome shotgun (WGS) entry which is preliminary data.</text>
</comment>
<gene>
    <name evidence="7" type="ORF">KGQ19_45105</name>
</gene>
<dbReference type="PROSITE" id="PS51935">
    <property type="entry name" value="NLPC_P60"/>
    <property type="match status" value="1"/>
</dbReference>
<evidence type="ECO:0000256" key="3">
    <source>
        <dbReference type="ARBA" id="ARBA00022801"/>
    </source>
</evidence>
<keyword evidence="4" id="KW-0788">Thiol protease</keyword>
<keyword evidence="2" id="KW-0645">Protease</keyword>
<evidence type="ECO:0000313" key="8">
    <source>
        <dbReference type="Proteomes" id="UP000730482"/>
    </source>
</evidence>
<dbReference type="Gene3D" id="3.90.1720.10">
    <property type="entry name" value="endopeptidase domain like (from Nostoc punctiforme)"/>
    <property type="match status" value="1"/>
</dbReference>
<name>A0ABS5L6U2_9ACTN</name>
<evidence type="ECO:0000256" key="4">
    <source>
        <dbReference type="ARBA" id="ARBA00022807"/>
    </source>
</evidence>
<feature type="domain" description="NlpC/P60" evidence="6">
    <location>
        <begin position="237"/>
        <end position="351"/>
    </location>
</feature>
<feature type="coiled-coil region" evidence="5">
    <location>
        <begin position="159"/>
        <end position="210"/>
    </location>
</feature>
<evidence type="ECO:0000259" key="6">
    <source>
        <dbReference type="PROSITE" id="PS51935"/>
    </source>
</evidence>
<keyword evidence="3" id="KW-0378">Hydrolase</keyword>
<reference evidence="7 8" key="1">
    <citation type="submission" date="2020-02" db="EMBL/GenBank/DDBJ databases">
        <title>Acidophilic actinobacteria isolated from forest soil.</title>
        <authorList>
            <person name="Golinska P."/>
        </authorList>
    </citation>
    <scope>NUCLEOTIDE SEQUENCE [LARGE SCALE GENOMIC DNA]</scope>
    <source>
        <strain evidence="7 8">NL8</strain>
    </source>
</reference>
<dbReference type="Proteomes" id="UP000730482">
    <property type="component" value="Unassembled WGS sequence"/>
</dbReference>
<feature type="coiled-coil region" evidence="5">
    <location>
        <begin position="50"/>
        <end position="91"/>
    </location>
</feature>
<dbReference type="Gene3D" id="6.10.250.3150">
    <property type="match status" value="1"/>
</dbReference>
<protein>
    <submittedName>
        <fullName evidence="7">C40 family peptidase</fullName>
    </submittedName>
</protein>